<dbReference type="GO" id="GO:0005739">
    <property type="term" value="C:mitochondrion"/>
    <property type="evidence" value="ECO:0007669"/>
    <property type="project" value="GOC"/>
</dbReference>
<evidence type="ECO:0000256" key="4">
    <source>
        <dbReference type="ARBA" id="ARBA00022679"/>
    </source>
</evidence>
<feature type="domain" description="SAM-dependent methyltransferase TRM5/TYW2-type" evidence="9">
    <location>
        <begin position="29"/>
        <end position="307"/>
    </location>
</feature>
<keyword evidence="3" id="KW-0489">Methyltransferase</keyword>
<evidence type="ECO:0000256" key="5">
    <source>
        <dbReference type="ARBA" id="ARBA00022691"/>
    </source>
</evidence>
<dbReference type="InParanoid" id="A0A1E7FMH4"/>
<evidence type="ECO:0000256" key="1">
    <source>
        <dbReference type="ARBA" id="ARBA00009775"/>
    </source>
</evidence>
<sequence length="307" mass="35203">TLSYEDWTTEEILTRLLVPEGIQEIPSAFEAVGHLAHVNLRKELLPYKYLVGKVLLEKNAPRIQTVVNKLGSIDTKYRTFGMEIIARNGNGNGNSNNDNDNDDDDNNWSDVVVKEEGCEYRLDFRKVYWNSRLGGEHRRLVQLIQQDTVNRMKKEPPQVSVSSSVIVVYANDLNPSSYEYLVINAKRNKCDYINCNDDLGFLSSITDREIRPDHYIMNLPATALEFLDAFRGYPTTSSLLPQQQPQPQIHVHCFAPKDIQESRTEIWNRMETALGCSLDEKLDNVTIYPVRDVAPNKNMYCVSFRLP</sequence>
<dbReference type="InterPro" id="IPR029063">
    <property type="entry name" value="SAM-dependent_MTases_sf"/>
</dbReference>
<proteinExistence type="inferred from homology"/>
<dbReference type="GO" id="GO:0070901">
    <property type="term" value="P:mitochondrial tRNA methylation"/>
    <property type="evidence" value="ECO:0007669"/>
    <property type="project" value="UniProtKB-ARBA"/>
</dbReference>
<dbReference type="FunFam" id="3.30.300.110:FF:000001">
    <property type="entry name" value="tRNA (guanine(37)-N1)-methyltransferase"/>
    <property type="match status" value="1"/>
</dbReference>
<evidence type="ECO:0000256" key="8">
    <source>
        <dbReference type="SAM" id="MobiDB-lite"/>
    </source>
</evidence>
<protein>
    <submittedName>
        <fullName evidence="10">Met_10-domain-containing protein</fullName>
    </submittedName>
</protein>
<comment type="similarity">
    <text evidence="1">Belongs to the class I-like SAM-binding methyltransferase superfamily. TRM5/TYW2 family.</text>
</comment>
<gene>
    <name evidence="10" type="ORF">FRACYDRAFT_159425</name>
</gene>
<dbReference type="PANTHER" id="PTHR23245:SF36">
    <property type="entry name" value="TRNA (GUANINE(37)-N1)-METHYLTRANSFERASE"/>
    <property type="match status" value="1"/>
</dbReference>
<evidence type="ECO:0000313" key="10">
    <source>
        <dbReference type="EMBL" id="OEU19275.1"/>
    </source>
</evidence>
<keyword evidence="6" id="KW-0819">tRNA processing</keyword>
<dbReference type="Proteomes" id="UP000095751">
    <property type="component" value="Unassembled WGS sequence"/>
</dbReference>
<dbReference type="Gene3D" id="3.40.50.150">
    <property type="entry name" value="Vaccinia Virus protein VP39"/>
    <property type="match status" value="2"/>
</dbReference>
<dbReference type="AlphaFoldDB" id="A0A1E7FMH4"/>
<feature type="non-terminal residue" evidence="10">
    <location>
        <position position="307"/>
    </location>
</feature>
<dbReference type="InterPro" id="IPR030382">
    <property type="entry name" value="MeTrfase_TRM5/TYW2"/>
</dbReference>
<evidence type="ECO:0000313" key="11">
    <source>
        <dbReference type="Proteomes" id="UP000095751"/>
    </source>
</evidence>
<evidence type="ECO:0000259" key="9">
    <source>
        <dbReference type="PROSITE" id="PS51684"/>
    </source>
</evidence>
<dbReference type="PROSITE" id="PS51684">
    <property type="entry name" value="SAM_MT_TRM5_TYW2"/>
    <property type="match status" value="1"/>
</dbReference>
<evidence type="ECO:0000256" key="7">
    <source>
        <dbReference type="ARBA" id="ARBA00047783"/>
    </source>
</evidence>
<dbReference type="PANTHER" id="PTHR23245">
    <property type="entry name" value="TRNA METHYLTRANSFERASE"/>
    <property type="match status" value="1"/>
</dbReference>
<name>A0A1E7FMH4_9STRA</name>
<keyword evidence="5" id="KW-0949">S-adenosyl-L-methionine</keyword>
<organism evidence="10 11">
    <name type="scientific">Fragilariopsis cylindrus CCMP1102</name>
    <dbReference type="NCBI Taxonomy" id="635003"/>
    <lineage>
        <taxon>Eukaryota</taxon>
        <taxon>Sar</taxon>
        <taxon>Stramenopiles</taxon>
        <taxon>Ochrophyta</taxon>
        <taxon>Bacillariophyta</taxon>
        <taxon>Bacillariophyceae</taxon>
        <taxon>Bacillariophycidae</taxon>
        <taxon>Bacillariales</taxon>
        <taxon>Bacillariaceae</taxon>
        <taxon>Fragilariopsis</taxon>
    </lineage>
</organism>
<dbReference type="Gene3D" id="3.30.300.110">
    <property type="entry name" value="Met-10+ protein-like domains"/>
    <property type="match status" value="1"/>
</dbReference>
<dbReference type="Pfam" id="PF02475">
    <property type="entry name" value="TRM5-TYW2_MTfase"/>
    <property type="match status" value="1"/>
</dbReference>
<keyword evidence="4" id="KW-0808">Transferase</keyword>
<keyword evidence="11" id="KW-1185">Reference proteome</keyword>
<dbReference type="InterPro" id="IPR056744">
    <property type="entry name" value="TRM5/TYW2-like_N"/>
</dbReference>
<dbReference type="SUPFAM" id="SSF53335">
    <property type="entry name" value="S-adenosyl-L-methionine-dependent methyltransferases"/>
    <property type="match status" value="1"/>
</dbReference>
<dbReference type="KEGG" id="fcy:FRACYDRAFT_159425"/>
<evidence type="ECO:0000256" key="6">
    <source>
        <dbReference type="ARBA" id="ARBA00022694"/>
    </source>
</evidence>
<evidence type="ECO:0000256" key="2">
    <source>
        <dbReference type="ARBA" id="ARBA00022490"/>
    </source>
</evidence>
<keyword evidence="2" id="KW-0963">Cytoplasm</keyword>
<reference evidence="10 11" key="1">
    <citation type="submission" date="2016-09" db="EMBL/GenBank/DDBJ databases">
        <title>Extensive genetic diversity and differential bi-allelic expression allows diatom success in the polar Southern Ocean.</title>
        <authorList>
            <consortium name="DOE Joint Genome Institute"/>
            <person name="Mock T."/>
            <person name="Otillar R.P."/>
            <person name="Strauss J."/>
            <person name="Dupont C."/>
            <person name="Frickenhaus S."/>
            <person name="Maumus F."/>
            <person name="Mcmullan M."/>
            <person name="Sanges R."/>
            <person name="Schmutz J."/>
            <person name="Toseland A."/>
            <person name="Valas R."/>
            <person name="Veluchamy A."/>
            <person name="Ward B.J."/>
            <person name="Allen A."/>
            <person name="Barry K."/>
            <person name="Falciatore A."/>
            <person name="Ferrante M."/>
            <person name="Fortunato A.E."/>
            <person name="Gloeckner G."/>
            <person name="Gruber A."/>
            <person name="Hipkin R."/>
            <person name="Janech M."/>
            <person name="Kroth P."/>
            <person name="Leese F."/>
            <person name="Lindquist E."/>
            <person name="Lyon B.R."/>
            <person name="Martin J."/>
            <person name="Mayer C."/>
            <person name="Parker M."/>
            <person name="Quesneville H."/>
            <person name="Raymond J."/>
            <person name="Uhlig C."/>
            <person name="Valentin K.U."/>
            <person name="Worden A.Z."/>
            <person name="Armbrust E.V."/>
            <person name="Bowler C."/>
            <person name="Green B."/>
            <person name="Moulton V."/>
            <person name="Van Oosterhout C."/>
            <person name="Grigoriev I."/>
        </authorList>
    </citation>
    <scope>NUCLEOTIDE SEQUENCE [LARGE SCALE GENOMIC DNA]</scope>
    <source>
        <strain evidence="10 11">CCMP1102</strain>
    </source>
</reference>
<feature type="region of interest" description="Disordered" evidence="8">
    <location>
        <begin position="88"/>
        <end position="108"/>
    </location>
</feature>
<dbReference type="EMBL" id="KV784355">
    <property type="protein sequence ID" value="OEU19275.1"/>
    <property type="molecule type" value="Genomic_DNA"/>
</dbReference>
<dbReference type="InterPro" id="IPR056743">
    <property type="entry name" value="TRM5-TYW2-like_MTfase"/>
</dbReference>
<feature type="non-terminal residue" evidence="10">
    <location>
        <position position="1"/>
    </location>
</feature>
<dbReference type="GO" id="GO:0052906">
    <property type="term" value="F:tRNA (guanine(37)-N1)-methyltransferase activity"/>
    <property type="evidence" value="ECO:0007669"/>
    <property type="project" value="UniProtKB-EC"/>
</dbReference>
<dbReference type="OrthoDB" id="408788at2759"/>
<dbReference type="GO" id="GO:0002939">
    <property type="term" value="P:tRNA N1-guanine methylation"/>
    <property type="evidence" value="ECO:0007669"/>
    <property type="project" value="TreeGrafter"/>
</dbReference>
<evidence type="ECO:0000256" key="3">
    <source>
        <dbReference type="ARBA" id="ARBA00022603"/>
    </source>
</evidence>
<accession>A0A1E7FMH4</accession>
<comment type="catalytic activity">
    <reaction evidence="7">
        <text>guanosine(37) in tRNA + S-adenosyl-L-methionine = N(1)-methylguanosine(37) in tRNA + S-adenosyl-L-homocysteine + H(+)</text>
        <dbReference type="Rhea" id="RHEA:36899"/>
        <dbReference type="Rhea" id="RHEA-COMP:10145"/>
        <dbReference type="Rhea" id="RHEA-COMP:10147"/>
        <dbReference type="ChEBI" id="CHEBI:15378"/>
        <dbReference type="ChEBI" id="CHEBI:57856"/>
        <dbReference type="ChEBI" id="CHEBI:59789"/>
        <dbReference type="ChEBI" id="CHEBI:73542"/>
        <dbReference type="ChEBI" id="CHEBI:74269"/>
        <dbReference type="EC" id="2.1.1.228"/>
    </reaction>
</comment>
<dbReference type="Pfam" id="PF25133">
    <property type="entry name" value="TYW2_N_2"/>
    <property type="match status" value="1"/>
</dbReference>